<evidence type="ECO:0000313" key="4">
    <source>
        <dbReference type="Proteomes" id="UP000017836"/>
    </source>
</evidence>
<evidence type="ECO:0000256" key="1">
    <source>
        <dbReference type="SAM" id="MobiDB-lite"/>
    </source>
</evidence>
<name>W1NYK6_AMBTC</name>
<dbReference type="EMBL" id="KI394487">
    <property type="protein sequence ID" value="ERN02672.1"/>
    <property type="molecule type" value="Genomic_DNA"/>
</dbReference>
<gene>
    <name evidence="3" type="ORF">AMTR_s00085p00086210</name>
</gene>
<dbReference type="AlphaFoldDB" id="W1NYK6"/>
<dbReference type="HOGENOM" id="CLU_2429984_0_0_1"/>
<feature type="signal peptide" evidence="2">
    <location>
        <begin position="1"/>
        <end position="24"/>
    </location>
</feature>
<protein>
    <submittedName>
        <fullName evidence="3">Uncharacterized protein</fullName>
    </submittedName>
</protein>
<keyword evidence="4" id="KW-1185">Reference proteome</keyword>
<sequence length="91" mass="10168">MGSPSKLSLLILTVILFRSFQAKALDGLERDTHRQDDTHMAVDFGRKSGPRHHFPASRAVSRQLRDGGLTPRAPIGRQPTSYFITPPPIYI</sequence>
<proteinExistence type="predicted"/>
<dbReference type="Proteomes" id="UP000017836">
    <property type="component" value="Unassembled WGS sequence"/>
</dbReference>
<keyword evidence="2" id="KW-0732">Signal</keyword>
<feature type="chain" id="PRO_5004807054" evidence="2">
    <location>
        <begin position="25"/>
        <end position="91"/>
    </location>
</feature>
<accession>W1NYK6</accession>
<reference evidence="4" key="1">
    <citation type="journal article" date="2013" name="Science">
        <title>The Amborella genome and the evolution of flowering plants.</title>
        <authorList>
            <consortium name="Amborella Genome Project"/>
        </authorList>
    </citation>
    <scope>NUCLEOTIDE SEQUENCE [LARGE SCALE GENOMIC DNA]</scope>
</reference>
<organism evidence="3 4">
    <name type="scientific">Amborella trichopoda</name>
    <dbReference type="NCBI Taxonomy" id="13333"/>
    <lineage>
        <taxon>Eukaryota</taxon>
        <taxon>Viridiplantae</taxon>
        <taxon>Streptophyta</taxon>
        <taxon>Embryophyta</taxon>
        <taxon>Tracheophyta</taxon>
        <taxon>Spermatophyta</taxon>
        <taxon>Magnoliopsida</taxon>
        <taxon>Amborellales</taxon>
        <taxon>Amborellaceae</taxon>
        <taxon>Amborella</taxon>
    </lineage>
</organism>
<evidence type="ECO:0000313" key="3">
    <source>
        <dbReference type="EMBL" id="ERN02672.1"/>
    </source>
</evidence>
<feature type="region of interest" description="Disordered" evidence="1">
    <location>
        <begin position="42"/>
        <end position="91"/>
    </location>
</feature>
<dbReference type="Gramene" id="ERN02672">
    <property type="protein sequence ID" value="ERN02672"/>
    <property type="gene ID" value="AMTR_s00085p00086210"/>
</dbReference>
<evidence type="ECO:0000256" key="2">
    <source>
        <dbReference type="SAM" id="SignalP"/>
    </source>
</evidence>